<dbReference type="OrthoDB" id="287393at2759"/>
<organism evidence="9 10">
    <name type="scientific">Tuber borchii</name>
    <name type="common">White truffle</name>
    <dbReference type="NCBI Taxonomy" id="42251"/>
    <lineage>
        <taxon>Eukaryota</taxon>
        <taxon>Fungi</taxon>
        <taxon>Dikarya</taxon>
        <taxon>Ascomycota</taxon>
        <taxon>Pezizomycotina</taxon>
        <taxon>Pezizomycetes</taxon>
        <taxon>Pezizales</taxon>
        <taxon>Tuberaceae</taxon>
        <taxon>Tuber</taxon>
    </lineage>
</organism>
<evidence type="ECO:0000256" key="5">
    <source>
        <dbReference type="ARBA" id="ARBA00025024"/>
    </source>
</evidence>
<dbReference type="GO" id="GO:0000447">
    <property type="term" value="P:endonucleolytic cleavage in ITS1 to separate SSU-rRNA from 5.8S rRNA and LSU-rRNA from tricistronic rRNA transcript (SSU-rRNA, 5.8S rRNA, LSU-rRNA)"/>
    <property type="evidence" value="ECO:0007669"/>
    <property type="project" value="TreeGrafter"/>
</dbReference>
<feature type="coiled-coil region" evidence="7">
    <location>
        <begin position="248"/>
        <end position="275"/>
    </location>
</feature>
<evidence type="ECO:0000256" key="3">
    <source>
        <dbReference type="ARBA" id="ARBA00022884"/>
    </source>
</evidence>
<proteinExistence type="inferred from homology"/>
<evidence type="ECO:0000256" key="8">
    <source>
        <dbReference type="SAM" id="MobiDB-lite"/>
    </source>
</evidence>
<dbReference type="CDD" id="cd12263">
    <property type="entry name" value="RRM_ABT1_like"/>
    <property type="match status" value="1"/>
</dbReference>
<evidence type="ECO:0000313" key="10">
    <source>
        <dbReference type="Proteomes" id="UP000244722"/>
    </source>
</evidence>
<dbReference type="SUPFAM" id="SSF54928">
    <property type="entry name" value="RNA-binding domain, RBD"/>
    <property type="match status" value="1"/>
</dbReference>
<feature type="compositionally biased region" description="Acidic residues" evidence="8">
    <location>
        <begin position="74"/>
        <end position="84"/>
    </location>
</feature>
<evidence type="ECO:0000256" key="6">
    <source>
        <dbReference type="ARBA" id="ARBA00032634"/>
    </source>
</evidence>
<reference evidence="9 10" key="1">
    <citation type="submission" date="2017-04" db="EMBL/GenBank/DDBJ databases">
        <title>Draft genome sequence of Tuber borchii Vittad., a whitish edible truffle.</title>
        <authorList>
            <consortium name="DOE Joint Genome Institute"/>
            <person name="Murat C."/>
            <person name="Kuo A."/>
            <person name="Barry K.W."/>
            <person name="Clum A."/>
            <person name="Dockter R.B."/>
            <person name="Fauchery L."/>
            <person name="Iotti M."/>
            <person name="Kohler A."/>
            <person name="Labutti K."/>
            <person name="Lindquist E.A."/>
            <person name="Lipzen A."/>
            <person name="Ohm R.A."/>
            <person name="Wang M."/>
            <person name="Grigoriev I.V."/>
            <person name="Zambonelli A."/>
            <person name="Martin F.M."/>
        </authorList>
    </citation>
    <scope>NUCLEOTIDE SEQUENCE [LARGE SCALE GENOMIC DNA]</scope>
    <source>
        <strain evidence="9 10">Tbo3840</strain>
    </source>
</reference>
<gene>
    <name evidence="9" type="ORF">B9Z19DRAFT_998441</name>
</gene>
<dbReference type="GO" id="GO:0000472">
    <property type="term" value="P:endonucleolytic cleavage to generate mature 5'-end of SSU-rRNA from (SSU-rRNA, 5.8S rRNA, LSU-rRNA)"/>
    <property type="evidence" value="ECO:0007669"/>
    <property type="project" value="TreeGrafter"/>
</dbReference>
<feature type="region of interest" description="Disordered" evidence="8">
    <location>
        <begin position="286"/>
        <end position="340"/>
    </location>
</feature>
<dbReference type="PANTHER" id="PTHR12311:SF7">
    <property type="entry name" value="ACTIVATOR OF BASAL TRANSCRIPTION 1"/>
    <property type="match status" value="1"/>
</dbReference>
<keyword evidence="7" id="KW-0175">Coiled coil</keyword>
<dbReference type="Gene3D" id="3.30.70.330">
    <property type="match status" value="1"/>
</dbReference>
<evidence type="ECO:0000256" key="2">
    <source>
        <dbReference type="ARBA" id="ARBA00005819"/>
    </source>
</evidence>
<feature type="compositionally biased region" description="Basic and acidic residues" evidence="8">
    <location>
        <begin position="318"/>
        <end position="333"/>
    </location>
</feature>
<feature type="region of interest" description="Disordered" evidence="8">
    <location>
        <begin position="1"/>
        <end position="84"/>
    </location>
</feature>
<comment type="caution">
    <text evidence="9">The sequence shown here is derived from an EMBL/GenBank/DDBJ whole genome shotgun (WGS) entry which is preliminary data.</text>
</comment>
<keyword evidence="10" id="KW-1185">Reference proteome</keyword>
<dbReference type="InterPro" id="IPR035979">
    <property type="entry name" value="RBD_domain_sf"/>
</dbReference>
<comment type="function">
    <text evidence="5">Involved in the small subunit (SSU) processome assembly and function, and in the 18S rRNA synthesis. Required for the early cleavages at sites A0, A1 and A2.</text>
</comment>
<sequence>MSTKLEDNKKKQDWLEIEDSEEEGTGNDSEQEEEESRVKGLERRSSKRRKVDHSSSASEDDDDDIGGGDSGANGEEDGKEIDQEQGDILEKAKKKSKSIDKRGDLLITSSSELKPLSKEELAASKEATAKTGVVYLSRVPPFMKPMKVKSLLSHFGEIGRIFLSPEDPKVYARRVRFGGNKKRNFEEGWVEFKSKKVARLVAETLNTTIIGGKKGGYYHDDVWNIKYLPKFKWHHLQAQIAYENASRQAKLRAEIAQATRENKTYIRNVERAKMVEKMESSKKRKLKELAETCGDKDSEQPEPLKIRRQFRQHSAKGKRAEEGEGKESSEKVKRLLSKVF</sequence>
<dbReference type="STRING" id="42251.A0A2T6ZGY4"/>
<comment type="similarity">
    <text evidence="2">Belongs to the ESF2/ABP1 family.</text>
</comment>
<dbReference type="InterPro" id="IPR012677">
    <property type="entry name" value="Nucleotide-bd_a/b_plait_sf"/>
</dbReference>
<dbReference type="GO" id="GO:0005730">
    <property type="term" value="C:nucleolus"/>
    <property type="evidence" value="ECO:0007669"/>
    <property type="project" value="UniProtKB-SubCell"/>
</dbReference>
<dbReference type="GO" id="GO:0000480">
    <property type="term" value="P:endonucleolytic cleavage in 5'-ETS of tricistronic rRNA transcript (SSU-rRNA, 5.8S rRNA, LSU-rRNA)"/>
    <property type="evidence" value="ECO:0007669"/>
    <property type="project" value="TreeGrafter"/>
</dbReference>
<keyword evidence="3" id="KW-0694">RNA-binding</keyword>
<dbReference type="InterPro" id="IPR039119">
    <property type="entry name" value="ABT1/Esf2"/>
</dbReference>
<name>A0A2T6ZGY4_TUBBO</name>
<dbReference type="PANTHER" id="PTHR12311">
    <property type="entry name" value="ACTIVATOR OF BASAL TRANSCRIPTION 1"/>
    <property type="match status" value="1"/>
</dbReference>
<feature type="compositionally biased region" description="Basic and acidic residues" evidence="8">
    <location>
        <begin position="286"/>
        <end position="305"/>
    </location>
</feature>
<feature type="compositionally biased region" description="Acidic residues" evidence="8">
    <location>
        <begin position="15"/>
        <end position="35"/>
    </location>
</feature>
<dbReference type="AlphaFoldDB" id="A0A2T6ZGY4"/>
<evidence type="ECO:0000313" key="9">
    <source>
        <dbReference type="EMBL" id="PUU74753.1"/>
    </source>
</evidence>
<evidence type="ECO:0000256" key="7">
    <source>
        <dbReference type="SAM" id="Coils"/>
    </source>
</evidence>
<dbReference type="InterPro" id="IPR034353">
    <property type="entry name" value="ABT1/ESF2_RRM"/>
</dbReference>
<evidence type="ECO:0000256" key="4">
    <source>
        <dbReference type="ARBA" id="ARBA00023242"/>
    </source>
</evidence>
<evidence type="ECO:0000256" key="1">
    <source>
        <dbReference type="ARBA" id="ARBA00004604"/>
    </source>
</evidence>
<accession>A0A2T6ZGY4</accession>
<feature type="compositionally biased region" description="Basic residues" evidence="8">
    <location>
        <begin position="306"/>
        <end position="317"/>
    </location>
</feature>
<protein>
    <recommendedName>
        <fullName evidence="6">18S rRNA factor 2</fullName>
    </recommendedName>
</protein>
<comment type="subcellular location">
    <subcellularLocation>
        <location evidence="1">Nucleus</location>
        <location evidence="1">Nucleolus</location>
    </subcellularLocation>
</comment>
<dbReference type="GO" id="GO:0003723">
    <property type="term" value="F:RNA binding"/>
    <property type="evidence" value="ECO:0007669"/>
    <property type="project" value="UniProtKB-KW"/>
</dbReference>
<keyword evidence="4" id="KW-0539">Nucleus</keyword>
<dbReference type="EMBL" id="NESQ01000275">
    <property type="protein sequence ID" value="PUU74753.1"/>
    <property type="molecule type" value="Genomic_DNA"/>
</dbReference>
<feature type="compositionally biased region" description="Basic and acidic residues" evidence="8">
    <location>
        <begin position="1"/>
        <end position="14"/>
    </location>
</feature>
<dbReference type="Proteomes" id="UP000244722">
    <property type="component" value="Unassembled WGS sequence"/>
</dbReference>
<dbReference type="GO" id="GO:0034462">
    <property type="term" value="P:small-subunit processome assembly"/>
    <property type="evidence" value="ECO:0007669"/>
    <property type="project" value="TreeGrafter"/>
</dbReference>